<feature type="compositionally biased region" description="Polar residues" evidence="6">
    <location>
        <begin position="31"/>
        <end position="44"/>
    </location>
</feature>
<comment type="subcellular location">
    <subcellularLocation>
        <location evidence="1">Membrane</location>
    </subcellularLocation>
</comment>
<evidence type="ECO:0000313" key="8">
    <source>
        <dbReference type="Proteomes" id="UP001293593"/>
    </source>
</evidence>
<dbReference type="GO" id="GO:0016020">
    <property type="term" value="C:membrane"/>
    <property type="evidence" value="ECO:0007669"/>
    <property type="project" value="UniProtKB-SubCell"/>
</dbReference>
<proteinExistence type="inferred from homology"/>
<keyword evidence="4" id="KW-1133">Transmembrane helix</keyword>
<organism evidence="7 8">
    <name type="scientific">Acacia crassicarpa</name>
    <name type="common">northern wattle</name>
    <dbReference type="NCBI Taxonomy" id="499986"/>
    <lineage>
        <taxon>Eukaryota</taxon>
        <taxon>Viridiplantae</taxon>
        <taxon>Streptophyta</taxon>
        <taxon>Embryophyta</taxon>
        <taxon>Tracheophyta</taxon>
        <taxon>Spermatophyta</taxon>
        <taxon>Magnoliopsida</taxon>
        <taxon>eudicotyledons</taxon>
        <taxon>Gunneridae</taxon>
        <taxon>Pentapetalae</taxon>
        <taxon>rosids</taxon>
        <taxon>fabids</taxon>
        <taxon>Fabales</taxon>
        <taxon>Fabaceae</taxon>
        <taxon>Caesalpinioideae</taxon>
        <taxon>mimosoid clade</taxon>
        <taxon>Acacieae</taxon>
        <taxon>Acacia</taxon>
    </lineage>
</organism>
<dbReference type="InterPro" id="IPR007749">
    <property type="entry name" value="DUF677"/>
</dbReference>
<dbReference type="PANTHER" id="PTHR31113:SF5">
    <property type="entry name" value="OS04G0405700 PROTEIN"/>
    <property type="match status" value="1"/>
</dbReference>
<evidence type="ECO:0000313" key="7">
    <source>
        <dbReference type="EMBL" id="KAK4282180.1"/>
    </source>
</evidence>
<keyword evidence="3" id="KW-0812">Transmembrane</keyword>
<protein>
    <submittedName>
        <fullName evidence="7">Uncharacterized protein</fullName>
    </submittedName>
</protein>
<name>A0AAE1N2T0_9FABA</name>
<evidence type="ECO:0000256" key="2">
    <source>
        <dbReference type="ARBA" id="ARBA00009074"/>
    </source>
</evidence>
<comment type="similarity">
    <text evidence="2">Belongs to the UPF0496 family.</text>
</comment>
<reference evidence="7" key="1">
    <citation type="submission" date="2023-10" db="EMBL/GenBank/DDBJ databases">
        <title>Chromosome-level genome of the transformable northern wattle, Acacia crassicarpa.</title>
        <authorList>
            <person name="Massaro I."/>
            <person name="Sinha N.R."/>
            <person name="Poethig S."/>
            <person name="Leichty A.R."/>
        </authorList>
    </citation>
    <scope>NUCLEOTIDE SEQUENCE</scope>
    <source>
        <strain evidence="7">Acra3RX</strain>
        <tissue evidence="7">Leaf</tissue>
    </source>
</reference>
<feature type="region of interest" description="Disordered" evidence="6">
    <location>
        <begin position="5"/>
        <end position="47"/>
    </location>
</feature>
<dbReference type="Pfam" id="PF05055">
    <property type="entry name" value="DUF677"/>
    <property type="match status" value="1"/>
</dbReference>
<accession>A0AAE1N2T0</accession>
<evidence type="ECO:0000256" key="5">
    <source>
        <dbReference type="ARBA" id="ARBA00023136"/>
    </source>
</evidence>
<dbReference type="Proteomes" id="UP001293593">
    <property type="component" value="Unassembled WGS sequence"/>
</dbReference>
<dbReference type="PANTHER" id="PTHR31113">
    <property type="entry name" value="UPF0496 PROTEIN 3-RELATED"/>
    <property type="match status" value="1"/>
</dbReference>
<keyword evidence="8" id="KW-1185">Reference proteome</keyword>
<dbReference type="EMBL" id="JAWXYG010000002">
    <property type="protein sequence ID" value="KAK4282180.1"/>
    <property type="molecule type" value="Genomic_DNA"/>
</dbReference>
<comment type="caution">
    <text evidence="7">The sequence shown here is derived from an EMBL/GenBank/DDBJ whole genome shotgun (WGS) entry which is preliminary data.</text>
</comment>
<evidence type="ECO:0000256" key="1">
    <source>
        <dbReference type="ARBA" id="ARBA00004370"/>
    </source>
</evidence>
<sequence>MLECLSFGSLTSSSASVPARNPPAPREGYSTDPTPVTSTQSSPAPNIVSREFNRTIEGDSYQEIRSIVQLDEFHHPELVDGHAEGDSQGKILEKVLQPDRNSIQEALSLPKPNSLSRLVSTYFDHSETASELCLLLHRSLHCTRRMYAPLLDLLSVLPSDFNHITQSQCDNAFDIFVRLDTHENPFPFHDSHNFSSMRNSFSELDRQLHRSLRKSRSKLRFLRGATATNGSALRFIATAVGVVVSAVVVATHALAAIAATTSVCPAYISPHWNPKKKELARLAQLEAASKGTYTLNNDLDTIDRLVARLHGAVEADKRSVRLGLEMGKNTFAMQEVIKHLRRDSQNFLLLMEELETRIYICLNFVNKTRWNLLREICLHQIA</sequence>
<evidence type="ECO:0000256" key="4">
    <source>
        <dbReference type="ARBA" id="ARBA00022989"/>
    </source>
</evidence>
<evidence type="ECO:0000256" key="3">
    <source>
        <dbReference type="ARBA" id="ARBA00022692"/>
    </source>
</evidence>
<evidence type="ECO:0000256" key="6">
    <source>
        <dbReference type="SAM" id="MobiDB-lite"/>
    </source>
</evidence>
<feature type="compositionally biased region" description="Low complexity" evidence="6">
    <location>
        <begin position="5"/>
        <end position="16"/>
    </location>
</feature>
<gene>
    <name evidence="7" type="ORF">QN277_013587</name>
</gene>
<dbReference type="AlphaFoldDB" id="A0AAE1N2T0"/>
<keyword evidence="5" id="KW-0472">Membrane</keyword>